<name>A0A2X2JAU6_SPHMU</name>
<proteinExistence type="inferred from homology"/>
<evidence type="ECO:0000256" key="3">
    <source>
        <dbReference type="ARBA" id="ARBA00022801"/>
    </source>
</evidence>
<gene>
    <name evidence="6" type="primary">atsA_2</name>
    <name evidence="6" type="ORF">NCTC11343_00756</name>
</gene>
<dbReference type="EC" id="3.1.6.1" evidence="6"/>
<feature type="domain" description="Sulfatase N-terminal" evidence="5">
    <location>
        <begin position="30"/>
        <end position="343"/>
    </location>
</feature>
<dbReference type="GO" id="GO:0046872">
    <property type="term" value="F:metal ion binding"/>
    <property type="evidence" value="ECO:0007669"/>
    <property type="project" value="UniProtKB-KW"/>
</dbReference>
<evidence type="ECO:0000313" key="7">
    <source>
        <dbReference type="Proteomes" id="UP000251241"/>
    </source>
</evidence>
<dbReference type="InterPro" id="IPR017850">
    <property type="entry name" value="Alkaline_phosphatase_core_sf"/>
</dbReference>
<protein>
    <submittedName>
        <fullName evidence="6">Arylsulfatase</fullName>
        <ecNumber evidence="6">3.1.6.1</ecNumber>
    </submittedName>
</protein>
<evidence type="ECO:0000259" key="5">
    <source>
        <dbReference type="Pfam" id="PF00884"/>
    </source>
</evidence>
<dbReference type="Gene3D" id="3.30.1120.10">
    <property type="match status" value="1"/>
</dbReference>
<dbReference type="InterPro" id="IPR050738">
    <property type="entry name" value="Sulfatase"/>
</dbReference>
<evidence type="ECO:0000313" key="6">
    <source>
        <dbReference type="EMBL" id="SPZ84225.1"/>
    </source>
</evidence>
<dbReference type="GeneID" id="97178815"/>
<dbReference type="PROSITE" id="PS00149">
    <property type="entry name" value="SULFATASE_2"/>
    <property type="match status" value="1"/>
</dbReference>
<dbReference type="SUPFAM" id="SSF53649">
    <property type="entry name" value="Alkaline phosphatase-like"/>
    <property type="match status" value="1"/>
</dbReference>
<dbReference type="Pfam" id="PF00884">
    <property type="entry name" value="Sulfatase"/>
    <property type="match status" value="1"/>
</dbReference>
<keyword evidence="2" id="KW-0479">Metal-binding</keyword>
<dbReference type="GO" id="GO:0004065">
    <property type="term" value="F:arylsulfatase activity"/>
    <property type="evidence" value="ECO:0007669"/>
    <property type="project" value="UniProtKB-EC"/>
</dbReference>
<keyword evidence="4" id="KW-0106">Calcium</keyword>
<dbReference type="InterPro" id="IPR000917">
    <property type="entry name" value="Sulfatase_N"/>
</dbReference>
<dbReference type="AlphaFoldDB" id="A0A2X2JAU6"/>
<keyword evidence="3 6" id="KW-0378">Hydrolase</keyword>
<dbReference type="Proteomes" id="UP000251241">
    <property type="component" value="Unassembled WGS sequence"/>
</dbReference>
<dbReference type="Gene3D" id="3.40.720.10">
    <property type="entry name" value="Alkaline Phosphatase, subunit A"/>
    <property type="match status" value="1"/>
</dbReference>
<dbReference type="InterPro" id="IPR024607">
    <property type="entry name" value="Sulfatase_CS"/>
</dbReference>
<dbReference type="PANTHER" id="PTHR42693:SF53">
    <property type="entry name" value="ENDO-4-O-SULFATASE"/>
    <property type="match status" value="1"/>
</dbReference>
<sequence length="469" mass="53242">MIYRFTCYSILTLVNILFRFGISVFGQQHPNVIVILSDDGGYDDFGCYGGREVYTPNIDALAKNGVRFQSAYASASVCAPSRAGLLSGRYQQRFGFEHNISKRPTAGVAPEDIGMDTQVATIADFMKYNGYKTVAIGKWHQGDGPQFNPLKRGFDHFYGFIGGDRPYFPIHGAAKPTQLLYDDRHVVPEDSIHYLTETLTNKAIAYIQQYRSQPFFMYLAFNAVHTPVEAPLKTIDKYKNVADPLRRAYLAMLDNMDENIGRLVEHLKQEGLYENTLIIFMNDNGAATNNGADNGQLRGLKGSKWEGGIRVPLIMQWPAKLPKGITSDAMVSGMDILPTSIEAIKGKNIQGQQIDGISLLSSYKDVKNGHDYLFWRRGIARAVRHKEWKLIVVKDDPILLFNLRDDLREQHNLATKYPERVREMLHRLSEWEKGLENPKWLSSVLDNDQNQLMKHRMEVVGRAAERQYP</sequence>
<reference evidence="6 7" key="1">
    <citation type="submission" date="2018-06" db="EMBL/GenBank/DDBJ databases">
        <authorList>
            <consortium name="Pathogen Informatics"/>
            <person name="Doyle S."/>
        </authorList>
    </citation>
    <scope>NUCLEOTIDE SEQUENCE [LARGE SCALE GENOMIC DNA]</scope>
    <source>
        <strain evidence="6 7">NCTC11343</strain>
    </source>
</reference>
<dbReference type="PANTHER" id="PTHR42693">
    <property type="entry name" value="ARYLSULFATASE FAMILY MEMBER"/>
    <property type="match status" value="1"/>
</dbReference>
<evidence type="ECO:0000256" key="4">
    <source>
        <dbReference type="ARBA" id="ARBA00022837"/>
    </source>
</evidence>
<dbReference type="RefSeq" id="WP_112374053.1">
    <property type="nucleotide sequence ID" value="NZ_CP069793.1"/>
</dbReference>
<comment type="similarity">
    <text evidence="1">Belongs to the sulfatase family.</text>
</comment>
<evidence type="ECO:0000256" key="2">
    <source>
        <dbReference type="ARBA" id="ARBA00022723"/>
    </source>
</evidence>
<dbReference type="EMBL" id="UAUU01000002">
    <property type="protein sequence ID" value="SPZ84225.1"/>
    <property type="molecule type" value="Genomic_DNA"/>
</dbReference>
<accession>A0A2X2JAU6</accession>
<organism evidence="6 7">
    <name type="scientific">Sphingobacterium multivorum</name>
    <dbReference type="NCBI Taxonomy" id="28454"/>
    <lineage>
        <taxon>Bacteria</taxon>
        <taxon>Pseudomonadati</taxon>
        <taxon>Bacteroidota</taxon>
        <taxon>Sphingobacteriia</taxon>
        <taxon>Sphingobacteriales</taxon>
        <taxon>Sphingobacteriaceae</taxon>
        <taxon>Sphingobacterium</taxon>
    </lineage>
</organism>
<evidence type="ECO:0000256" key="1">
    <source>
        <dbReference type="ARBA" id="ARBA00008779"/>
    </source>
</evidence>